<evidence type="ECO:0000256" key="1">
    <source>
        <dbReference type="SAM" id="MobiDB-lite"/>
    </source>
</evidence>
<reference evidence="2" key="1">
    <citation type="submission" date="2015-11" db="EMBL/GenBank/DDBJ databases">
        <title>De novo transcriptome assembly of four potential Pierce s Disease insect vectors from Arizona vineyards.</title>
        <authorList>
            <person name="Tassone E.E."/>
        </authorList>
    </citation>
    <scope>NUCLEOTIDE SEQUENCE</scope>
</reference>
<name>A0A1B6KYU6_9HEMI</name>
<feature type="non-terminal residue" evidence="2">
    <location>
        <position position="154"/>
    </location>
</feature>
<proteinExistence type="predicted"/>
<accession>A0A1B6KYU6</accession>
<protein>
    <submittedName>
        <fullName evidence="2">Uncharacterized protein</fullName>
    </submittedName>
</protein>
<dbReference type="AlphaFoldDB" id="A0A1B6KYU6"/>
<organism evidence="2">
    <name type="scientific">Graphocephala atropunctata</name>
    <dbReference type="NCBI Taxonomy" id="36148"/>
    <lineage>
        <taxon>Eukaryota</taxon>
        <taxon>Metazoa</taxon>
        <taxon>Ecdysozoa</taxon>
        <taxon>Arthropoda</taxon>
        <taxon>Hexapoda</taxon>
        <taxon>Insecta</taxon>
        <taxon>Pterygota</taxon>
        <taxon>Neoptera</taxon>
        <taxon>Paraneoptera</taxon>
        <taxon>Hemiptera</taxon>
        <taxon>Auchenorrhyncha</taxon>
        <taxon>Membracoidea</taxon>
        <taxon>Cicadellidae</taxon>
        <taxon>Cicadellinae</taxon>
        <taxon>Cicadellini</taxon>
        <taxon>Graphocephala</taxon>
    </lineage>
</organism>
<feature type="region of interest" description="Disordered" evidence="1">
    <location>
        <begin position="130"/>
        <end position="154"/>
    </location>
</feature>
<feature type="compositionally biased region" description="Low complexity" evidence="1">
    <location>
        <begin position="21"/>
        <end position="54"/>
    </location>
</feature>
<sequence>MQRTPPRPYQRPSPCPPTSPQPQAQTSPQPQASPQRHPQASPQRQCQQQSPAQAREGEMIDWAGFEAPPPRAPSPRPPSPQRCPEDEEMMRAIAERQALESEFDPCPRGHGTPRVGTYYDELLPGVRERSMQASSAMGTGPLDIFNPMLQAPPA</sequence>
<feature type="region of interest" description="Disordered" evidence="1">
    <location>
        <begin position="1"/>
        <end position="86"/>
    </location>
</feature>
<feature type="compositionally biased region" description="Pro residues" evidence="1">
    <location>
        <begin position="1"/>
        <end position="20"/>
    </location>
</feature>
<evidence type="ECO:0000313" key="2">
    <source>
        <dbReference type="EMBL" id="JAT16581.1"/>
    </source>
</evidence>
<dbReference type="EMBL" id="GEBQ01023396">
    <property type="protein sequence ID" value="JAT16581.1"/>
    <property type="molecule type" value="Transcribed_RNA"/>
</dbReference>
<feature type="compositionally biased region" description="Pro residues" evidence="1">
    <location>
        <begin position="67"/>
        <end position="81"/>
    </location>
</feature>
<gene>
    <name evidence="2" type="ORF">g.38326</name>
</gene>